<evidence type="ECO:0000313" key="4">
    <source>
        <dbReference type="Proteomes" id="UP001518990"/>
    </source>
</evidence>
<accession>A0ABS3KA32</accession>
<comment type="caution">
    <text evidence="3">The sequence shown here is derived from an EMBL/GenBank/DDBJ whole genome shotgun (WGS) entry which is preliminary data.</text>
</comment>
<dbReference type="Proteomes" id="UP001518990">
    <property type="component" value="Unassembled WGS sequence"/>
</dbReference>
<evidence type="ECO:0000256" key="1">
    <source>
        <dbReference type="ARBA" id="ARBA00008754"/>
    </source>
</evidence>
<evidence type="ECO:0000256" key="2">
    <source>
        <dbReference type="ARBA" id="ARBA00023235"/>
    </source>
</evidence>
<dbReference type="NCBIfam" id="TIGR01120">
    <property type="entry name" value="rpiB"/>
    <property type="match status" value="1"/>
</dbReference>
<organism evidence="3 4">
    <name type="scientific">Roseomonas marmotae</name>
    <dbReference type="NCBI Taxonomy" id="2768161"/>
    <lineage>
        <taxon>Bacteria</taxon>
        <taxon>Pseudomonadati</taxon>
        <taxon>Pseudomonadota</taxon>
        <taxon>Alphaproteobacteria</taxon>
        <taxon>Acetobacterales</taxon>
        <taxon>Roseomonadaceae</taxon>
        <taxon>Roseomonas</taxon>
    </lineage>
</organism>
<keyword evidence="2 3" id="KW-0413">Isomerase</keyword>
<dbReference type="PANTHER" id="PTHR30345:SF0">
    <property type="entry name" value="DNA DAMAGE-REPAIR_TOLERATION PROTEIN DRT102"/>
    <property type="match status" value="1"/>
</dbReference>
<dbReference type="InterPro" id="IPR036569">
    <property type="entry name" value="RpiB_LacA_LacB_sf"/>
</dbReference>
<evidence type="ECO:0000313" key="3">
    <source>
        <dbReference type="EMBL" id="MBO1074324.1"/>
    </source>
</evidence>
<dbReference type="NCBIfam" id="NF004051">
    <property type="entry name" value="PRK05571.1"/>
    <property type="match status" value="1"/>
</dbReference>
<dbReference type="SUPFAM" id="SSF89623">
    <property type="entry name" value="Ribose/Galactose isomerase RpiB/AlsB"/>
    <property type="match status" value="1"/>
</dbReference>
<name>A0ABS3KA32_9PROT</name>
<dbReference type="PANTHER" id="PTHR30345">
    <property type="entry name" value="RIBOSE-5-PHOSPHATE ISOMERASE B"/>
    <property type="match status" value="1"/>
</dbReference>
<gene>
    <name evidence="3" type="primary">rpiB</name>
    <name evidence="3" type="ORF">IAI60_06865</name>
</gene>
<proteinExistence type="inferred from homology"/>
<comment type="similarity">
    <text evidence="1">Belongs to the LacAB/RpiB family.</text>
</comment>
<protein>
    <submittedName>
        <fullName evidence="3">Ribose 5-phosphate isomerase B</fullName>
        <ecNumber evidence="3">5.3.1.6</ecNumber>
    </submittedName>
</protein>
<dbReference type="EC" id="5.3.1.6" evidence="3"/>
<dbReference type="InterPro" id="IPR003500">
    <property type="entry name" value="RpiB_LacA_LacB"/>
</dbReference>
<dbReference type="Pfam" id="PF02502">
    <property type="entry name" value="LacAB_rpiB"/>
    <property type="match status" value="1"/>
</dbReference>
<dbReference type="EMBL" id="JACTNF010000005">
    <property type="protein sequence ID" value="MBO1074324.1"/>
    <property type="molecule type" value="Genomic_DNA"/>
</dbReference>
<dbReference type="NCBIfam" id="TIGR00689">
    <property type="entry name" value="rpiB_lacA_lacB"/>
    <property type="match status" value="1"/>
</dbReference>
<dbReference type="RefSeq" id="WP_207445916.1">
    <property type="nucleotide sequence ID" value="NZ_CP061091.1"/>
</dbReference>
<dbReference type="GO" id="GO:0004751">
    <property type="term" value="F:ribose-5-phosphate isomerase activity"/>
    <property type="evidence" value="ECO:0007669"/>
    <property type="project" value="UniProtKB-EC"/>
</dbReference>
<dbReference type="Gene3D" id="3.40.1400.10">
    <property type="entry name" value="Sugar-phosphate isomerase, RpiB/LacA/LacB"/>
    <property type="match status" value="1"/>
</dbReference>
<sequence length="158" mass="16232">MNPAETPIAIGADHAGVALKDSLRAALEAAGHPVRDFGTHGDGSVDYPDFAHQVAQSVTKGDAAFGVLVCGTGIGMSIAANRHPGIRAVVVHNTTEARLTRAHNDANIACFGARTTGPEVVLDSLAAFLSTPYEGGRHARRVAKINLPDAASSTGQEA</sequence>
<dbReference type="InterPro" id="IPR004785">
    <property type="entry name" value="RpiB"/>
</dbReference>
<keyword evidence="4" id="KW-1185">Reference proteome</keyword>
<reference evidence="3 4" key="1">
    <citation type="submission" date="2020-09" db="EMBL/GenBank/DDBJ databases">
        <title>Roseomonas.</title>
        <authorList>
            <person name="Zhu W."/>
        </authorList>
    </citation>
    <scope>NUCLEOTIDE SEQUENCE [LARGE SCALE GENOMIC DNA]</scope>
    <source>
        <strain evidence="3 4">1311</strain>
    </source>
</reference>
<dbReference type="PIRSF" id="PIRSF005384">
    <property type="entry name" value="RpiB_LacA_B"/>
    <property type="match status" value="1"/>
</dbReference>